<dbReference type="VEuPathDB" id="TriTrypDB:TcIL3000.11.3160"/>
<dbReference type="EMBL" id="HE575324">
    <property type="protein sequence ID" value="CCC94919.1"/>
    <property type="molecule type" value="Genomic_DNA"/>
</dbReference>
<reference evidence="3" key="1">
    <citation type="journal article" date="2012" name="Proc. Natl. Acad. Sci. U.S.A.">
        <title>Antigenic diversity is generated by distinct evolutionary mechanisms in African trypanosome species.</title>
        <authorList>
            <person name="Jackson A.P."/>
            <person name="Berry A."/>
            <person name="Aslett M."/>
            <person name="Allison H.C."/>
            <person name="Burton P."/>
            <person name="Vavrova-Anderson J."/>
            <person name="Brown R."/>
            <person name="Browne H."/>
            <person name="Corton N."/>
            <person name="Hauser H."/>
            <person name="Gamble J."/>
            <person name="Gilderthorp R."/>
            <person name="Marcello L."/>
            <person name="McQuillan J."/>
            <person name="Otto T.D."/>
            <person name="Quail M.A."/>
            <person name="Sanders M.J."/>
            <person name="van Tonder A."/>
            <person name="Ginger M.L."/>
            <person name="Field M.C."/>
            <person name="Barry J.D."/>
            <person name="Hertz-Fowler C."/>
            <person name="Berriman M."/>
        </authorList>
    </citation>
    <scope>NUCLEOTIDE SEQUENCE</scope>
    <source>
        <strain evidence="3">IL3000</strain>
    </source>
</reference>
<proteinExistence type="predicted"/>
<evidence type="ECO:0008006" key="4">
    <source>
        <dbReference type="Google" id="ProtNLM"/>
    </source>
</evidence>
<feature type="chain" id="PRO_5005348172" description="Guanine nucleotide-binding protein subunit beta-like protein" evidence="2">
    <location>
        <begin position="19"/>
        <end position="1102"/>
    </location>
</feature>
<feature type="region of interest" description="Disordered" evidence="1">
    <location>
        <begin position="776"/>
        <end position="843"/>
    </location>
</feature>
<organism evidence="3">
    <name type="scientific">Trypanosoma congolense (strain IL3000)</name>
    <dbReference type="NCBI Taxonomy" id="1068625"/>
    <lineage>
        <taxon>Eukaryota</taxon>
        <taxon>Discoba</taxon>
        <taxon>Euglenozoa</taxon>
        <taxon>Kinetoplastea</taxon>
        <taxon>Metakinetoplastina</taxon>
        <taxon>Trypanosomatida</taxon>
        <taxon>Trypanosomatidae</taxon>
        <taxon>Trypanosoma</taxon>
        <taxon>Nannomonas</taxon>
    </lineage>
</organism>
<evidence type="ECO:0000313" key="3">
    <source>
        <dbReference type="EMBL" id="CCC94919.1"/>
    </source>
</evidence>
<dbReference type="SUPFAM" id="SSF50998">
    <property type="entry name" value="Quinoprotein alcohol dehydrogenase-like"/>
    <property type="match status" value="1"/>
</dbReference>
<evidence type="ECO:0000256" key="2">
    <source>
        <dbReference type="SAM" id="SignalP"/>
    </source>
</evidence>
<feature type="compositionally biased region" description="Basic and acidic residues" evidence="1">
    <location>
        <begin position="795"/>
        <end position="811"/>
    </location>
</feature>
<name>G0UZV0_TRYCI</name>
<gene>
    <name evidence="3" type="ORF">TCIL3000_11_3160</name>
</gene>
<accession>G0UZV0</accession>
<feature type="signal peptide" evidence="2">
    <location>
        <begin position="1"/>
        <end position="18"/>
    </location>
</feature>
<evidence type="ECO:0000256" key="1">
    <source>
        <dbReference type="SAM" id="MobiDB-lite"/>
    </source>
</evidence>
<feature type="compositionally biased region" description="Basic and acidic residues" evidence="1">
    <location>
        <begin position="829"/>
        <end position="843"/>
    </location>
</feature>
<dbReference type="AlphaFoldDB" id="G0UZV0"/>
<keyword evidence="2" id="KW-0732">Signal</keyword>
<sequence length="1102" mass="119569">MHPLQLVFGLLYERLFLLFPFFPPFFSFVRGPVGGSMSGVSQIGGHGVSGPSLVTANLKWLVHSCAADTLAVCALKDGSSNSTSSPDSDFISTVELVMLPESEQLTVLHLHPTKDLLFVGAKPTGLYLTPVINAELGDDSELLPRSTGNALSATFIDGGEKGSDVLVVSCGHAEGTATEGNTLFIWNVQRRSLLWRGSTEAMISMSPVPGTTGFASCSRKNVFLWNIRRGEGGGYTGGFSNAPVGDGTAKSEVGGDEVITVIRKKCATVKGLRDMEYVSVVPPAASPESSLVLLTAKGFLVSFDIQSGEALKWMDCKISDVATAYQIADDIVVCGNIIRFFSALTWEFRGKIKPSDYFSATNISFPLRFSNLVFKGAATCDKNALALFFSEGFMSRYRVVWPRCVTGRFQSTSVKLSLHRVYQYMPLFLENSPLFWLPLSHDVMCLWSPKKLQLYRVDSWFNTANIDFESNFVAYHRRLNVLVFYIHSTGSLLVLPRRLENAVFLKNMLCRVTVEEPLTTLIGIEANRFVGVSPGNILFYFEGRWDAIELDFHLRQVRATPFSGLTNPLKHLVWTAGVLCAASVRDVVNLHTGRCITLEYDIVGLLAGGDGVLLVIHSHACVFLGATSLKSVGTTILGAAFGGGTTSAEGKLAVVHSDRSVYVVDMVGARCVKHFKASQEAHAVEASTILSAGFTEDGSNIIICDSAGLLKLFKLGDLCTAPCITDGDGTSQDEVSAASFCGENSGFCMGRDEQPEGPTNNQLQTRLQDLNDFYEASRRASSSRRTDGQSNASARDVRRDDDRSSAEKPSEDSPASAHGGTGSIISPSPHEKDPLVSHQESVHSARCWKADEIPAKLPSVAVPVGSGKNDVGVSVSLVEVSALTSVESRQNDFSACTMPEGDAGAVSRSMCDISPNNREEAVGTDVPAYVMRSPTRKGELSMSPNKNPEDDVVNVDSVDGADARQSVHGFRRPADYHDVANDFPIERGTMNTSSSSIRMKSLEIRKGLRELADAYERQGEENEDTVDEETVDELFSIVSRLYTKLQARQNRRSNSSVSITSDLSTASMNAMLAGIHCLQCQNNRIEAQNRDILSRLSSVSDR</sequence>
<dbReference type="InterPro" id="IPR011047">
    <property type="entry name" value="Quinoprotein_ADH-like_sf"/>
</dbReference>
<protein>
    <recommendedName>
        <fullName evidence="4">Guanine nucleotide-binding protein subunit beta-like protein</fullName>
    </recommendedName>
</protein>